<evidence type="ECO:0000256" key="6">
    <source>
        <dbReference type="ARBA" id="ARBA00023143"/>
    </source>
</evidence>
<evidence type="ECO:0000259" key="8">
    <source>
        <dbReference type="Pfam" id="PF22638"/>
    </source>
</evidence>
<gene>
    <name evidence="9" type="primary">flgK</name>
    <name evidence="9" type="ORF">H9847_03295</name>
</gene>
<evidence type="ECO:0000256" key="2">
    <source>
        <dbReference type="ARBA" id="ARBA00004613"/>
    </source>
</evidence>
<dbReference type="InterPro" id="IPR002371">
    <property type="entry name" value="FlgK"/>
</dbReference>
<dbReference type="Pfam" id="PF06429">
    <property type="entry name" value="Flg_bbr_C"/>
    <property type="match status" value="1"/>
</dbReference>
<dbReference type="SUPFAM" id="SSF64518">
    <property type="entry name" value="Phase 1 flagellin"/>
    <property type="match status" value="2"/>
</dbReference>
<dbReference type="PRINTS" id="PR01005">
    <property type="entry name" value="FLGHOOKAP1"/>
</dbReference>
<evidence type="ECO:0000259" key="7">
    <source>
        <dbReference type="Pfam" id="PF06429"/>
    </source>
</evidence>
<feature type="domain" description="Flagellar basal-body/hook protein C-terminal" evidence="7">
    <location>
        <begin position="650"/>
        <end position="689"/>
    </location>
</feature>
<dbReference type="PANTHER" id="PTHR30033:SF2">
    <property type="entry name" value="FLAGELLAR HOOK PROTEIN"/>
    <property type="match status" value="1"/>
</dbReference>
<dbReference type="GO" id="GO:0009424">
    <property type="term" value="C:bacterial-type flagellum hook"/>
    <property type="evidence" value="ECO:0007669"/>
    <property type="project" value="InterPro"/>
</dbReference>
<comment type="subcellular location">
    <subcellularLocation>
        <location evidence="1">Bacterial flagellum</location>
    </subcellularLocation>
    <subcellularLocation>
        <location evidence="2">Secreted</location>
    </subcellularLocation>
</comment>
<dbReference type="InterPro" id="IPR019776">
    <property type="entry name" value="Flagellar_basal_body_rod_CS"/>
</dbReference>
<dbReference type="InterPro" id="IPR053927">
    <property type="entry name" value="FlgK_helical"/>
</dbReference>
<dbReference type="GO" id="GO:0005198">
    <property type="term" value="F:structural molecule activity"/>
    <property type="evidence" value="ECO:0007669"/>
    <property type="project" value="InterPro"/>
</dbReference>
<accession>A0A948WZ94</accession>
<keyword evidence="9" id="KW-0282">Flagellum</keyword>
<protein>
    <recommendedName>
        <fullName evidence="4">Flagellar hook-associated protein 1</fullName>
    </recommendedName>
</protein>
<reference evidence="9" key="1">
    <citation type="journal article" date="2021" name="PeerJ">
        <title>Extensive microbial diversity within the chicken gut microbiome revealed by metagenomics and culture.</title>
        <authorList>
            <person name="Gilroy R."/>
            <person name="Ravi A."/>
            <person name="Getino M."/>
            <person name="Pursley I."/>
            <person name="Horton D.L."/>
            <person name="Alikhan N.F."/>
            <person name="Baker D."/>
            <person name="Gharbi K."/>
            <person name="Hall N."/>
            <person name="Watson M."/>
            <person name="Adriaenssens E.M."/>
            <person name="Foster-Nyarko E."/>
            <person name="Jarju S."/>
            <person name="Secka A."/>
            <person name="Antonio M."/>
            <person name="Oren A."/>
            <person name="Chaudhuri R.R."/>
            <person name="La Ragione R."/>
            <person name="Hildebrand F."/>
            <person name="Pallen M.J."/>
        </authorList>
    </citation>
    <scope>NUCLEOTIDE SEQUENCE</scope>
    <source>
        <strain evidence="9">378</strain>
    </source>
</reference>
<organism evidence="9 10">
    <name type="scientific">Candidatus Anaerobiospirillum pullicola</name>
    <dbReference type="NCBI Taxonomy" id="2838451"/>
    <lineage>
        <taxon>Bacteria</taxon>
        <taxon>Pseudomonadati</taxon>
        <taxon>Pseudomonadota</taxon>
        <taxon>Gammaproteobacteria</taxon>
        <taxon>Aeromonadales</taxon>
        <taxon>Succinivibrionaceae</taxon>
        <taxon>Anaerobiospirillum</taxon>
    </lineage>
</organism>
<sequence length="693" mass="75444">MLDLLQTGKYGVLTQQQLLGTTSNNISNVSTNGYIRKETLVYTSAVDWGIGSTVTRRLYDQYAQREMFRDQGNVGFYDAYSTGLSTVDKLLSGEDTSISSAMSSLFASMHTAVQNTPSAASRQELLTQFETLVDRYHTLNYNIQNELNDINSKAEDAVVTINDLVESFYNVNQKVRNLSDKSLNSESGLALLDERDRLIGELSNYVDLSVTTEEDGSYTLYLGNGQLLASGDTYAVLDIHADEFDPTRREVSIIFQTPAKQEIKMDHGSWGGKLGGYLSASDEMRQAMRDLGQTALAFADAMNEQNKGGITLENKAGKDLITIPEVKASSNKVEFGMTVVFNDGEGSDIRNCDYEVSFNDDGDLEIYTIDGDGNRTKLDTDAINAALTGGETEIYLEGHGITLQFDHTVQQMRDDTGDKLIFKAQPTLNAGYNIKLNITKPEEFAFSSAVRVHTNGHAGNAVAELVGVYGSDTVANSTEFGIYVDANGYAQFTDNAPNYVVFETSDANPQGEYVIYHADSFDADGNPVNAVRLGAASADCNGQSIFANATWDIPVADGFPSYDVNFTGTVQNGSSFYLELNTDGYNDNSNGNLLAQLQQENLVFSTETVRTTFTEAYADLTSAVGSTVMSATTDLKAAQAKYEQSQNLFSSAAGVNLDEEAANLIRFQQSYSACARIISASQTVFNSLLSSLM</sequence>
<dbReference type="Pfam" id="PF22638">
    <property type="entry name" value="FlgK_D1"/>
    <property type="match status" value="1"/>
</dbReference>
<evidence type="ECO:0000256" key="4">
    <source>
        <dbReference type="ARBA" id="ARBA00016244"/>
    </source>
</evidence>
<dbReference type="PROSITE" id="PS00588">
    <property type="entry name" value="FLAGELLA_BB_ROD"/>
    <property type="match status" value="1"/>
</dbReference>
<proteinExistence type="inferred from homology"/>
<dbReference type="GO" id="GO:0044780">
    <property type="term" value="P:bacterial-type flagellum assembly"/>
    <property type="evidence" value="ECO:0007669"/>
    <property type="project" value="InterPro"/>
</dbReference>
<dbReference type="NCBIfam" id="TIGR02492">
    <property type="entry name" value="flgK_ends"/>
    <property type="match status" value="1"/>
</dbReference>
<evidence type="ECO:0000256" key="3">
    <source>
        <dbReference type="ARBA" id="ARBA00009677"/>
    </source>
</evidence>
<keyword evidence="6" id="KW-0975">Bacterial flagellum</keyword>
<evidence type="ECO:0000313" key="9">
    <source>
        <dbReference type="EMBL" id="MBU3843884.1"/>
    </source>
</evidence>
<keyword evidence="9" id="KW-0969">Cilium</keyword>
<feature type="domain" description="Flagellar hook-associated protein FlgK helical" evidence="8">
    <location>
        <begin position="84"/>
        <end position="320"/>
    </location>
</feature>
<dbReference type="PANTHER" id="PTHR30033">
    <property type="entry name" value="FLAGELLAR HOOK-ASSOCIATED PROTEIN 1"/>
    <property type="match status" value="1"/>
</dbReference>
<evidence type="ECO:0000313" key="10">
    <source>
        <dbReference type="Proteomes" id="UP000733611"/>
    </source>
</evidence>
<comment type="caution">
    <text evidence="9">The sequence shown here is derived from an EMBL/GenBank/DDBJ whole genome shotgun (WGS) entry which is preliminary data.</text>
</comment>
<keyword evidence="5" id="KW-0964">Secreted</keyword>
<dbReference type="Proteomes" id="UP000733611">
    <property type="component" value="Unassembled WGS sequence"/>
</dbReference>
<evidence type="ECO:0000256" key="1">
    <source>
        <dbReference type="ARBA" id="ARBA00004365"/>
    </source>
</evidence>
<dbReference type="AlphaFoldDB" id="A0A948WZ94"/>
<dbReference type="EMBL" id="JAHLFE010000061">
    <property type="protein sequence ID" value="MBU3843884.1"/>
    <property type="molecule type" value="Genomic_DNA"/>
</dbReference>
<evidence type="ECO:0000256" key="5">
    <source>
        <dbReference type="ARBA" id="ARBA00022525"/>
    </source>
</evidence>
<reference evidence="9" key="2">
    <citation type="submission" date="2021-04" db="EMBL/GenBank/DDBJ databases">
        <authorList>
            <person name="Gilroy R."/>
        </authorList>
    </citation>
    <scope>NUCLEOTIDE SEQUENCE</scope>
    <source>
        <strain evidence="9">378</strain>
    </source>
</reference>
<dbReference type="InterPro" id="IPR010930">
    <property type="entry name" value="Flg_bb/hook_C_dom"/>
</dbReference>
<keyword evidence="9" id="KW-0966">Cell projection</keyword>
<comment type="similarity">
    <text evidence="3">Belongs to the flagella basal body rod proteins family.</text>
</comment>
<dbReference type="GO" id="GO:0005576">
    <property type="term" value="C:extracellular region"/>
    <property type="evidence" value="ECO:0007669"/>
    <property type="project" value="UniProtKB-SubCell"/>
</dbReference>
<name>A0A948WZ94_9GAMM</name>